<accession>A0A229R9A8</accession>
<dbReference type="InterPro" id="IPR008930">
    <property type="entry name" value="Terpenoid_cyclase/PrenylTrfase"/>
</dbReference>
<reference evidence="1 2" key="1">
    <citation type="submission" date="2017-07" db="EMBL/GenBank/DDBJ databases">
        <title>Amycolatopsis alba DSM 44262 Genome sequencing and assembly.</title>
        <authorList>
            <person name="Kaur N."/>
            <person name="Mayilraj S."/>
        </authorList>
    </citation>
    <scope>NUCLEOTIDE SEQUENCE [LARGE SCALE GENOMIC DNA]</scope>
    <source>
        <strain evidence="1 2">DSM 44262</strain>
    </source>
</reference>
<evidence type="ECO:0008006" key="3">
    <source>
        <dbReference type="Google" id="ProtNLM"/>
    </source>
</evidence>
<organism evidence="1 2">
    <name type="scientific">Amycolatopsis alba DSM 44262</name>
    <dbReference type="NCBI Taxonomy" id="1125972"/>
    <lineage>
        <taxon>Bacteria</taxon>
        <taxon>Bacillati</taxon>
        <taxon>Actinomycetota</taxon>
        <taxon>Actinomycetes</taxon>
        <taxon>Pseudonocardiales</taxon>
        <taxon>Pseudonocardiaceae</taxon>
        <taxon>Amycolatopsis</taxon>
    </lineage>
</organism>
<dbReference type="Proteomes" id="UP000215563">
    <property type="component" value="Unassembled WGS sequence"/>
</dbReference>
<dbReference type="SUPFAM" id="SSF48239">
    <property type="entry name" value="Terpenoid cyclases/Protein prenyltransferases"/>
    <property type="match status" value="1"/>
</dbReference>
<comment type="caution">
    <text evidence="1">The sequence shown here is derived from an EMBL/GenBank/DDBJ whole genome shotgun (WGS) entry which is preliminary data.</text>
</comment>
<proteinExistence type="predicted"/>
<dbReference type="EMBL" id="NMQU01000158">
    <property type="protein sequence ID" value="OXM43165.1"/>
    <property type="molecule type" value="Genomic_DNA"/>
</dbReference>
<evidence type="ECO:0000313" key="2">
    <source>
        <dbReference type="Proteomes" id="UP000215563"/>
    </source>
</evidence>
<evidence type="ECO:0000313" key="1">
    <source>
        <dbReference type="EMBL" id="OXM43165.1"/>
    </source>
</evidence>
<dbReference type="Gene3D" id="1.50.10.20">
    <property type="match status" value="1"/>
</dbReference>
<protein>
    <recommendedName>
        <fullName evidence="3">Squalene cyclase C-terminal domain-containing protein</fullName>
    </recommendedName>
</protein>
<sequence>MRSWPEFYNPWLSIAGYCAERVYRDEEVDLDRFLDQFQAPNGSIANSPAASAFFLLETERRGQAIVPERGARLRQYIHSRTPESIGYLDHVPHFVTAWSVMFENEVEHPLAHSHPAIAELCRELAHPSGLLCTVGATTIPGDTDSTACAMIAARIMERPTPATSSLDRMFDASEGAYRTFYFEHDLSLTTNIHMAGLLDLDGDRDRLAMLLAWLDRQTAHENTTCKWHLSPVYTMGEMARVLASVDHPVARSLAAVAARRLLNTQNGDGGWGHHGSTTEETAYSVLGVASVMRHGLVTPDISPALAQAHMFLTTRNPELTPLWLGKTLYCVQPLVPILRTVATQRLEQL</sequence>
<dbReference type="AlphaFoldDB" id="A0A229R9A8"/>
<keyword evidence="2" id="KW-1185">Reference proteome</keyword>
<name>A0A229R9A8_AMYAL</name>
<gene>
    <name evidence="1" type="ORF">CFP75_39895</name>
</gene>